<sequence length="82" mass="9275">MTPDSVFLKKLLRPTGSIKIVAVLVQKATSIQKVNFRSGSTGRDHYIFLRNAVPYRQHRCEQRIIEIGTDCAYFTGGSHIHT</sequence>
<dbReference type="AlphaFoldDB" id="A0A645JMD4"/>
<reference evidence="1" key="1">
    <citation type="submission" date="2019-08" db="EMBL/GenBank/DDBJ databases">
        <authorList>
            <person name="Kucharzyk K."/>
            <person name="Murdoch R.W."/>
            <person name="Higgins S."/>
            <person name="Loffler F."/>
        </authorList>
    </citation>
    <scope>NUCLEOTIDE SEQUENCE</scope>
</reference>
<gene>
    <name evidence="1" type="ORF">SDC9_212331</name>
</gene>
<organism evidence="1">
    <name type="scientific">bioreactor metagenome</name>
    <dbReference type="NCBI Taxonomy" id="1076179"/>
    <lineage>
        <taxon>unclassified sequences</taxon>
        <taxon>metagenomes</taxon>
        <taxon>ecological metagenomes</taxon>
    </lineage>
</organism>
<evidence type="ECO:0000313" key="1">
    <source>
        <dbReference type="EMBL" id="MPN64556.1"/>
    </source>
</evidence>
<comment type="caution">
    <text evidence="1">The sequence shown here is derived from an EMBL/GenBank/DDBJ whole genome shotgun (WGS) entry which is preliminary data.</text>
</comment>
<proteinExistence type="predicted"/>
<dbReference type="EMBL" id="VSSQ01145612">
    <property type="protein sequence ID" value="MPN64556.1"/>
    <property type="molecule type" value="Genomic_DNA"/>
</dbReference>
<protein>
    <submittedName>
        <fullName evidence="1">Uncharacterized protein</fullName>
    </submittedName>
</protein>
<name>A0A645JMD4_9ZZZZ</name>
<accession>A0A645JMD4</accession>